<dbReference type="GO" id="GO:0043683">
    <property type="term" value="P:type IV pilus assembly"/>
    <property type="evidence" value="ECO:0007669"/>
    <property type="project" value="InterPro"/>
</dbReference>
<keyword evidence="1" id="KW-1133">Transmembrane helix</keyword>
<gene>
    <name evidence="2" type="ORF">HNQ86_001041</name>
</gene>
<reference evidence="2 3" key="1">
    <citation type="submission" date="2020-08" db="EMBL/GenBank/DDBJ databases">
        <title>Genomic Encyclopedia of Type Strains, Phase IV (KMG-IV): sequencing the most valuable type-strain genomes for metagenomic binning, comparative biology and taxonomic classification.</title>
        <authorList>
            <person name="Goeker M."/>
        </authorList>
    </citation>
    <scope>NUCLEOTIDE SEQUENCE [LARGE SCALE GENOMIC DNA]</scope>
    <source>
        <strain evidence="2 3">DSM 107085</strain>
    </source>
</reference>
<evidence type="ECO:0000313" key="2">
    <source>
        <dbReference type="EMBL" id="MBB6183696.1"/>
    </source>
</evidence>
<dbReference type="SUPFAM" id="SSF54523">
    <property type="entry name" value="Pili subunits"/>
    <property type="match status" value="1"/>
</dbReference>
<dbReference type="InterPro" id="IPR045584">
    <property type="entry name" value="Pilin-like"/>
</dbReference>
<dbReference type="OrthoDB" id="5296662at2"/>
<dbReference type="NCBIfam" id="TIGR02532">
    <property type="entry name" value="IV_pilin_GFxxxE"/>
    <property type="match status" value="1"/>
</dbReference>
<proteinExistence type="predicted"/>
<dbReference type="EMBL" id="JACHET010000001">
    <property type="protein sequence ID" value="MBB6183696.1"/>
    <property type="molecule type" value="Genomic_DNA"/>
</dbReference>
<dbReference type="PROSITE" id="PS00409">
    <property type="entry name" value="PROKAR_NTER_METHYL"/>
    <property type="match status" value="1"/>
</dbReference>
<dbReference type="Proteomes" id="UP000560000">
    <property type="component" value="Unassembled WGS sequence"/>
</dbReference>
<protein>
    <submittedName>
        <fullName evidence="2">Type IV pilus assembly protein PilW</fullName>
    </submittedName>
</protein>
<dbReference type="InterPro" id="IPR012902">
    <property type="entry name" value="N_methyl_site"/>
</dbReference>
<dbReference type="AlphaFoldDB" id="A0A841KEV0"/>
<comment type="caution">
    <text evidence="2">The sequence shown here is derived from an EMBL/GenBank/DDBJ whole genome shotgun (WGS) entry which is preliminary data.</text>
</comment>
<accession>A0A841KEV0</accession>
<dbReference type="Pfam" id="PF16074">
    <property type="entry name" value="PilW"/>
    <property type="match status" value="1"/>
</dbReference>
<evidence type="ECO:0000256" key="1">
    <source>
        <dbReference type="SAM" id="Phobius"/>
    </source>
</evidence>
<dbReference type="RefSeq" id="WP_081945115.1">
    <property type="nucleotide sequence ID" value="NZ_JACHET010000001.1"/>
</dbReference>
<organism evidence="2 3">
    <name type="scientific">Oleiagrimonas soli</name>
    <dbReference type="NCBI Taxonomy" id="1543381"/>
    <lineage>
        <taxon>Bacteria</taxon>
        <taxon>Pseudomonadati</taxon>
        <taxon>Pseudomonadota</taxon>
        <taxon>Gammaproteobacteria</taxon>
        <taxon>Lysobacterales</taxon>
        <taxon>Rhodanobacteraceae</taxon>
        <taxon>Oleiagrimonas</taxon>
    </lineage>
</organism>
<sequence length="358" mass="37954">MNAYPENRRRAVAAGQGLAKHSGGFSLIELMIAMVLGLVVIAGAGSVFLASSRTYQTNQALSDVQTNARVAFELLARDIRQAGLNGCNNNGRVANVLNNGPNNPSGYDPSQDWYTTWSNAVHGYDSTQTDPAVATGTAVNERIATSDSIQLLGIEGSGLSVASTPSSNSANFKLNKTTTSLQSGDIIVVCDYDHAAIVQITVQNSSNVELVHNQGNKTSPGNCSKGLGYPTNCDGNGNGNGYTFDQNSQIAKFSAVDWFVGNNNDNGTSLFRTSVVNKAGVPTPTPQEMVRGVTGMKIAYHQAGNSSFLSAASITDWSAVDAVRVHLFVTSSDTRAGVGYKPIERDFWSTTTIRNRVN</sequence>
<keyword evidence="1" id="KW-0812">Transmembrane</keyword>
<keyword evidence="1" id="KW-0472">Membrane</keyword>
<feature type="transmembrane region" description="Helical" evidence="1">
    <location>
        <begin position="30"/>
        <end position="50"/>
    </location>
</feature>
<dbReference type="Pfam" id="PF07963">
    <property type="entry name" value="N_methyl"/>
    <property type="match status" value="1"/>
</dbReference>
<evidence type="ECO:0000313" key="3">
    <source>
        <dbReference type="Proteomes" id="UP000560000"/>
    </source>
</evidence>
<name>A0A841KEV0_9GAMM</name>
<dbReference type="InterPro" id="IPR032092">
    <property type="entry name" value="PilW"/>
</dbReference>